<keyword evidence="1" id="KW-0808">Transferase</keyword>
<dbReference type="RefSeq" id="WP_012859697.1">
    <property type="nucleotide sequence ID" value="NC_013517.1"/>
</dbReference>
<feature type="domain" description="PRD" evidence="8">
    <location>
        <begin position="291"/>
        <end position="398"/>
    </location>
</feature>
<feature type="domain" description="PRD" evidence="8">
    <location>
        <begin position="184"/>
        <end position="287"/>
    </location>
</feature>
<protein>
    <submittedName>
        <fullName evidence="9">Transcriptional antiterminator, BglG</fullName>
    </submittedName>
</protein>
<feature type="domain" description="PTS EIIA type-2" evidence="6">
    <location>
        <begin position="534"/>
        <end position="675"/>
    </location>
</feature>
<dbReference type="InterPro" id="IPR050661">
    <property type="entry name" value="BglG_antiterminators"/>
</dbReference>
<evidence type="ECO:0000256" key="2">
    <source>
        <dbReference type="ARBA" id="ARBA00022737"/>
    </source>
</evidence>
<dbReference type="CDD" id="cd05568">
    <property type="entry name" value="PTS_IIB_bgl_like"/>
    <property type="match status" value="1"/>
</dbReference>
<keyword evidence="5" id="KW-0804">Transcription</keyword>
<evidence type="ECO:0000313" key="10">
    <source>
        <dbReference type="Proteomes" id="UP000000845"/>
    </source>
</evidence>
<dbReference type="HOGENOM" id="CLU_013442_1_1_0"/>
<dbReference type="InterPro" id="IPR002178">
    <property type="entry name" value="PTS_EIIA_type-2_dom"/>
</dbReference>
<dbReference type="eggNOG" id="COG1762">
    <property type="taxonomic scope" value="Bacteria"/>
</dbReference>
<evidence type="ECO:0000256" key="3">
    <source>
        <dbReference type="ARBA" id="ARBA00023015"/>
    </source>
</evidence>
<dbReference type="PROSITE" id="PS51094">
    <property type="entry name" value="PTS_EIIA_TYPE_2"/>
    <property type="match status" value="1"/>
</dbReference>
<dbReference type="InterPro" id="IPR013011">
    <property type="entry name" value="PTS_EIIB_2"/>
</dbReference>
<dbReference type="GO" id="GO:0009401">
    <property type="term" value="P:phosphoenolpyruvate-dependent sugar phosphotransferase system"/>
    <property type="evidence" value="ECO:0007669"/>
    <property type="project" value="InterPro"/>
</dbReference>
<reference evidence="9 10" key="2">
    <citation type="journal article" date="2010" name="Stand. Genomic Sci.">
        <title>Complete genome sequence of Sebaldella termitidis type strain (NCTC 11300).</title>
        <authorList>
            <person name="Harmon-Smith M."/>
            <person name="Celia L."/>
            <person name="Chertkov O."/>
            <person name="Lapidus A."/>
            <person name="Copeland A."/>
            <person name="Glavina Del Rio T."/>
            <person name="Nolan M."/>
            <person name="Lucas S."/>
            <person name="Tice H."/>
            <person name="Cheng J.F."/>
            <person name="Han C."/>
            <person name="Detter J.C."/>
            <person name="Bruce D."/>
            <person name="Goodwin L."/>
            <person name="Pitluck S."/>
            <person name="Pati A."/>
            <person name="Liolios K."/>
            <person name="Ivanova N."/>
            <person name="Mavromatis K."/>
            <person name="Mikhailova N."/>
            <person name="Chen A."/>
            <person name="Palaniappan K."/>
            <person name="Land M."/>
            <person name="Hauser L."/>
            <person name="Chang Y.J."/>
            <person name="Jeffries C.D."/>
            <person name="Brettin T."/>
            <person name="Goker M."/>
            <person name="Beck B."/>
            <person name="Bristow J."/>
            <person name="Eisen J.A."/>
            <person name="Markowitz V."/>
            <person name="Hugenholtz P."/>
            <person name="Kyrpides N.C."/>
            <person name="Klenk H.P."/>
            <person name="Chen F."/>
        </authorList>
    </citation>
    <scope>NUCLEOTIDE SEQUENCE [LARGE SCALE GENOMIC DNA]</scope>
    <source>
        <strain evidence="10">ATCC 33386 / NCTC 11300</strain>
    </source>
</reference>
<reference evidence="10" key="1">
    <citation type="submission" date="2009-09" db="EMBL/GenBank/DDBJ databases">
        <title>The complete chromosome of Sebaldella termitidis ATCC 33386.</title>
        <authorList>
            <consortium name="US DOE Joint Genome Institute (JGI-PGF)"/>
            <person name="Lucas S."/>
            <person name="Copeland A."/>
            <person name="Lapidus A."/>
            <person name="Glavina del Rio T."/>
            <person name="Dalin E."/>
            <person name="Tice H."/>
            <person name="Bruce D."/>
            <person name="Goodwin L."/>
            <person name="Pitluck S."/>
            <person name="Kyrpides N."/>
            <person name="Mavromatis K."/>
            <person name="Ivanova N."/>
            <person name="Mikhailova N."/>
            <person name="Sims D."/>
            <person name="Meincke L."/>
            <person name="Brettin T."/>
            <person name="Detter J.C."/>
            <person name="Han C."/>
            <person name="Larimer F."/>
            <person name="Land M."/>
            <person name="Hauser L."/>
            <person name="Markowitz V."/>
            <person name="Cheng J.F."/>
            <person name="Hugenholtz P."/>
            <person name="Woyke T."/>
            <person name="Wu D."/>
            <person name="Eisen J.A."/>
        </authorList>
    </citation>
    <scope>NUCLEOTIDE SEQUENCE [LARGE SCALE GENOMIC DNA]</scope>
    <source>
        <strain evidence="10">ATCC 33386 / NCTC 11300</strain>
    </source>
</reference>
<dbReference type="PROSITE" id="PS51099">
    <property type="entry name" value="PTS_EIIB_TYPE_2"/>
    <property type="match status" value="1"/>
</dbReference>
<keyword evidence="2" id="KW-0677">Repeat</keyword>
<evidence type="ECO:0000256" key="4">
    <source>
        <dbReference type="ARBA" id="ARBA00023159"/>
    </source>
</evidence>
<evidence type="ECO:0000256" key="1">
    <source>
        <dbReference type="ARBA" id="ARBA00022679"/>
    </source>
</evidence>
<name>D1AKT2_SEBTE</name>
<dbReference type="Gene3D" id="1.10.1790.10">
    <property type="entry name" value="PRD domain"/>
    <property type="match status" value="2"/>
</dbReference>
<dbReference type="Gene3D" id="3.40.930.10">
    <property type="entry name" value="Mannitol-specific EII, Chain A"/>
    <property type="match status" value="1"/>
</dbReference>
<dbReference type="InterPro" id="IPR007737">
    <property type="entry name" value="Mga_HTH"/>
</dbReference>
<dbReference type="InterPro" id="IPR036095">
    <property type="entry name" value="PTS_EIIB-like_sf"/>
</dbReference>
<dbReference type="STRING" id="526218.Sterm_0213"/>
<sequence>MYINNRLLEIVDFLKENKDTTIRETAEHLNILEQAVRYEINKLDFILELNNMPLLVKNKNGGLGIEDSLDLERLRGILDGMNKDSKEERQSFLKAKLFFEKKINITKLSKSLGVSRTTVKSDILEFAREMEKYDLQLENNQLHGDEGKIRNLIFREFFREISELYYQDFSNDKKIPAENIFFEYLTEADIKAVKKFIREISRDLKNKDNNFYEYFFSYMVISYLRIKQKKTITNVENKKFLQSIEEYKMISKDIGPLEESLGVKYGKNEKMILADYMLGFHSYAYNTLIFDKWLEIELLVKELIKNVSSRTNTDILSDDELLEGLLNHIKPAIYRMKNSIFTEEDIYFDEVKEYKELLEIVGESLKPLAELIGSGFSNSEKALFTLHFLASIERNTKKTVKNILLICSGGYGTSRLVADRMEKEYEVKVIDVISYFELFDTNIENVDIIISTIKTKERDFNGIPVVTVSPFFTMNDQKILSSYNLVKRQVNETEIIEILDIINKNIDNEIKLKNELSKVVFLDKKKNEDRGLQDFITKEEVSILDSVKDWQESIKTAGNLLLKNKKITEKYIDEIIHITETFGAHFVFQNEVAIPHGDASKNVNISSVSILKLRKAVLFPGEKKVSLIFFISAKRKKDHVKSIEDIIKLMKNTEFIEKTNTVKNTEEFLELIKLYLMP</sequence>
<evidence type="ECO:0000259" key="8">
    <source>
        <dbReference type="PROSITE" id="PS51372"/>
    </source>
</evidence>
<dbReference type="PANTHER" id="PTHR30185">
    <property type="entry name" value="CRYPTIC BETA-GLUCOSIDE BGL OPERON ANTITERMINATOR"/>
    <property type="match status" value="1"/>
</dbReference>
<evidence type="ECO:0000256" key="5">
    <source>
        <dbReference type="ARBA" id="ARBA00023163"/>
    </source>
</evidence>
<keyword evidence="4" id="KW-0010">Activator</keyword>
<organism evidence="9 10">
    <name type="scientific">Sebaldella termitidis (strain ATCC 33386 / NCTC 11300)</name>
    <dbReference type="NCBI Taxonomy" id="526218"/>
    <lineage>
        <taxon>Bacteria</taxon>
        <taxon>Fusobacteriati</taxon>
        <taxon>Fusobacteriota</taxon>
        <taxon>Fusobacteriia</taxon>
        <taxon>Fusobacteriales</taxon>
        <taxon>Leptotrichiaceae</taxon>
        <taxon>Sebaldella</taxon>
    </lineage>
</organism>
<dbReference type="GO" id="GO:0006355">
    <property type="term" value="P:regulation of DNA-templated transcription"/>
    <property type="evidence" value="ECO:0007669"/>
    <property type="project" value="InterPro"/>
</dbReference>
<dbReference type="Gene3D" id="3.40.50.2300">
    <property type="match status" value="1"/>
</dbReference>
<dbReference type="AlphaFoldDB" id="D1AKT2"/>
<dbReference type="KEGG" id="str:Sterm_0213"/>
<gene>
    <name evidence="9" type="ordered locus">Sterm_0213</name>
</gene>
<dbReference type="Pfam" id="PF05043">
    <property type="entry name" value="Mga"/>
    <property type="match status" value="1"/>
</dbReference>
<dbReference type="InterPro" id="IPR016152">
    <property type="entry name" value="PTrfase/Anion_transptr"/>
</dbReference>
<evidence type="ECO:0000259" key="6">
    <source>
        <dbReference type="PROSITE" id="PS51094"/>
    </source>
</evidence>
<dbReference type="InterPro" id="IPR003501">
    <property type="entry name" value="PTS_EIIB_2/3"/>
</dbReference>
<keyword evidence="3" id="KW-0805">Transcription regulation</keyword>
<dbReference type="Proteomes" id="UP000000845">
    <property type="component" value="Chromosome"/>
</dbReference>
<accession>D1AKT2</accession>
<dbReference type="Pfam" id="PF00874">
    <property type="entry name" value="PRD"/>
    <property type="match status" value="2"/>
</dbReference>
<dbReference type="SUPFAM" id="SSF52794">
    <property type="entry name" value="PTS system IIB component-like"/>
    <property type="match status" value="1"/>
</dbReference>
<dbReference type="GO" id="GO:0008982">
    <property type="term" value="F:protein-N(PI)-phosphohistidine-sugar phosphotransferase activity"/>
    <property type="evidence" value="ECO:0007669"/>
    <property type="project" value="InterPro"/>
</dbReference>
<dbReference type="eggNOG" id="COG3711">
    <property type="taxonomic scope" value="Bacteria"/>
</dbReference>
<keyword evidence="10" id="KW-1185">Reference proteome</keyword>
<dbReference type="PANTHER" id="PTHR30185:SF12">
    <property type="entry name" value="TRANSCRIPTIONAL REGULATOR MANR"/>
    <property type="match status" value="1"/>
</dbReference>
<dbReference type="EMBL" id="CP001739">
    <property type="protein sequence ID" value="ACZ07098.1"/>
    <property type="molecule type" value="Genomic_DNA"/>
</dbReference>
<feature type="domain" description="PTS EIIB type-2" evidence="7">
    <location>
        <begin position="401"/>
        <end position="492"/>
    </location>
</feature>
<dbReference type="InterPro" id="IPR011608">
    <property type="entry name" value="PRD"/>
</dbReference>
<dbReference type="InterPro" id="IPR036634">
    <property type="entry name" value="PRD_sf"/>
</dbReference>
<dbReference type="Pfam" id="PF00359">
    <property type="entry name" value="PTS_EIIA_2"/>
    <property type="match status" value="1"/>
</dbReference>
<dbReference type="SUPFAM" id="SSF55804">
    <property type="entry name" value="Phoshotransferase/anion transport protein"/>
    <property type="match status" value="1"/>
</dbReference>
<evidence type="ECO:0000313" key="9">
    <source>
        <dbReference type="EMBL" id="ACZ07098.1"/>
    </source>
</evidence>
<dbReference type="PROSITE" id="PS51372">
    <property type="entry name" value="PRD_2"/>
    <property type="match status" value="2"/>
</dbReference>
<evidence type="ECO:0000259" key="7">
    <source>
        <dbReference type="PROSITE" id="PS51099"/>
    </source>
</evidence>
<dbReference type="Pfam" id="PF02302">
    <property type="entry name" value="PTS_IIB"/>
    <property type="match status" value="1"/>
</dbReference>
<proteinExistence type="predicted"/>
<dbReference type="SUPFAM" id="SSF63520">
    <property type="entry name" value="PTS-regulatory domain, PRD"/>
    <property type="match status" value="2"/>
</dbReference>